<sequence length="128" mass="14607">MERTNSMSTVTIGEETREAIRRLFPGFIRILQDLGIEIAGIEKSQLYGISEIAEIIVAKDGTKVMLGVMEEPPCLNDKLVPRELFIVGTHPLGAKKQLEQVIDEHNNDHEKHPWKLCLLQTRVLMEFR</sequence>
<gene>
    <name evidence="1" type="ORF">A2626_01230</name>
</gene>
<comment type="caution">
    <text evidence="1">The sequence shown here is derived from an EMBL/GenBank/DDBJ whole genome shotgun (WGS) entry which is preliminary data.</text>
</comment>
<dbReference type="AlphaFoldDB" id="A0A1G2E128"/>
<protein>
    <submittedName>
        <fullName evidence="1">Uncharacterized protein</fullName>
    </submittedName>
</protein>
<organism evidence="1 2">
    <name type="scientific">Candidatus Nealsonbacteria bacterium RIFCSPHIGHO2_01_FULL_38_55</name>
    <dbReference type="NCBI Taxonomy" id="1801664"/>
    <lineage>
        <taxon>Bacteria</taxon>
        <taxon>Candidatus Nealsoniibacteriota</taxon>
    </lineage>
</organism>
<reference evidence="1 2" key="1">
    <citation type="journal article" date="2016" name="Nat. Commun.">
        <title>Thousands of microbial genomes shed light on interconnected biogeochemical processes in an aquifer system.</title>
        <authorList>
            <person name="Anantharaman K."/>
            <person name="Brown C.T."/>
            <person name="Hug L.A."/>
            <person name="Sharon I."/>
            <person name="Castelle C.J."/>
            <person name="Probst A.J."/>
            <person name="Thomas B.C."/>
            <person name="Singh A."/>
            <person name="Wilkins M.J."/>
            <person name="Karaoz U."/>
            <person name="Brodie E.L."/>
            <person name="Williams K.H."/>
            <person name="Hubbard S.S."/>
            <person name="Banfield J.F."/>
        </authorList>
    </citation>
    <scope>NUCLEOTIDE SEQUENCE [LARGE SCALE GENOMIC DNA]</scope>
</reference>
<dbReference type="Proteomes" id="UP000177360">
    <property type="component" value="Unassembled WGS sequence"/>
</dbReference>
<accession>A0A1G2E128</accession>
<evidence type="ECO:0000313" key="2">
    <source>
        <dbReference type="Proteomes" id="UP000177360"/>
    </source>
</evidence>
<name>A0A1G2E128_9BACT</name>
<evidence type="ECO:0000313" key="1">
    <source>
        <dbReference type="EMBL" id="OGZ19445.1"/>
    </source>
</evidence>
<dbReference type="EMBL" id="MHLZ01000032">
    <property type="protein sequence ID" value="OGZ19445.1"/>
    <property type="molecule type" value="Genomic_DNA"/>
</dbReference>
<proteinExistence type="predicted"/>